<dbReference type="EMBL" id="OV696695">
    <property type="protein sequence ID" value="CAH1237751.1"/>
    <property type="molecule type" value="Genomic_DNA"/>
</dbReference>
<evidence type="ECO:0000313" key="1">
    <source>
        <dbReference type="EMBL" id="CAH1237751.1"/>
    </source>
</evidence>
<dbReference type="AlphaFoldDB" id="A0A8J9YRS8"/>
<organism evidence="1 2">
    <name type="scientific">Branchiostoma lanceolatum</name>
    <name type="common">Common lancelet</name>
    <name type="synonym">Amphioxus lanceolatum</name>
    <dbReference type="NCBI Taxonomy" id="7740"/>
    <lineage>
        <taxon>Eukaryota</taxon>
        <taxon>Metazoa</taxon>
        <taxon>Chordata</taxon>
        <taxon>Cephalochordata</taxon>
        <taxon>Leptocardii</taxon>
        <taxon>Amphioxiformes</taxon>
        <taxon>Branchiostomatidae</taxon>
        <taxon>Branchiostoma</taxon>
    </lineage>
</organism>
<accession>A0A8J9YRS8</accession>
<sequence>MLRTNTLYCPKPTDSTDALCRYGDIWRARAAKSFDGHARNDICMRDEAGRDIWACGPISLSVRAGSTIGQPVIVVRRPVIAASLRFRVPLSASPAGREMVPR</sequence>
<gene>
    <name evidence="1" type="primary">Hypp5425</name>
    <name evidence="1" type="ORF">BLAG_LOCUS2570</name>
</gene>
<dbReference type="Proteomes" id="UP000838412">
    <property type="component" value="Chromosome 10"/>
</dbReference>
<protein>
    <submittedName>
        <fullName evidence="1">Hypp5425 protein</fullName>
    </submittedName>
</protein>
<keyword evidence="2" id="KW-1185">Reference proteome</keyword>
<reference evidence="1" key="1">
    <citation type="submission" date="2022-01" db="EMBL/GenBank/DDBJ databases">
        <authorList>
            <person name="Braso-Vives M."/>
        </authorList>
    </citation>
    <scope>NUCLEOTIDE SEQUENCE</scope>
</reference>
<name>A0A8J9YRS8_BRALA</name>
<evidence type="ECO:0000313" key="2">
    <source>
        <dbReference type="Proteomes" id="UP000838412"/>
    </source>
</evidence>
<proteinExistence type="predicted"/>